<proteinExistence type="predicted"/>
<evidence type="ECO:0000313" key="2">
    <source>
        <dbReference type="EMBL" id="MBB6128560.1"/>
    </source>
</evidence>
<feature type="signal peptide" evidence="1">
    <location>
        <begin position="1"/>
        <end position="29"/>
    </location>
</feature>
<accession>A0A841JCN0</accession>
<evidence type="ECO:0000256" key="1">
    <source>
        <dbReference type="SAM" id="SignalP"/>
    </source>
</evidence>
<sequence length="166" mass="18822">MRYFNPKALKSIFLLAIAFIICNSTNAQAQAAATTTKAPTINATGATAYIDKFFKTYEKDGTSRAIINIFKTNPLVDSTSLRGLIAKIDTTRALIGMYIGKELIVQRKASNSLILYSYLVKHQNQPVRFTFMFYKPKNDWLIYRLYFDDQVDNELEESAKINGKTP</sequence>
<evidence type="ECO:0008006" key="4">
    <source>
        <dbReference type="Google" id="ProtNLM"/>
    </source>
</evidence>
<dbReference type="AlphaFoldDB" id="A0A841JCN0"/>
<dbReference type="RefSeq" id="WP_183587950.1">
    <property type="nucleotide sequence ID" value="NZ_JACHCA010000006.1"/>
</dbReference>
<protein>
    <recommendedName>
        <fullName evidence="4">Nuclear transport factor 2 family protein</fullName>
    </recommendedName>
</protein>
<comment type="caution">
    <text evidence="2">The sequence shown here is derived from an EMBL/GenBank/DDBJ whole genome shotgun (WGS) entry which is preliminary data.</text>
</comment>
<keyword evidence="1" id="KW-0732">Signal</keyword>
<feature type="chain" id="PRO_5032398772" description="Nuclear transport factor 2 family protein" evidence="1">
    <location>
        <begin position="30"/>
        <end position="166"/>
    </location>
</feature>
<evidence type="ECO:0000313" key="3">
    <source>
        <dbReference type="Proteomes" id="UP000548326"/>
    </source>
</evidence>
<organism evidence="2 3">
    <name type="scientific">Mucilaginibacter lappiensis</name>
    <dbReference type="NCBI Taxonomy" id="354630"/>
    <lineage>
        <taxon>Bacteria</taxon>
        <taxon>Pseudomonadati</taxon>
        <taxon>Bacteroidota</taxon>
        <taxon>Sphingobacteriia</taxon>
        <taxon>Sphingobacteriales</taxon>
        <taxon>Sphingobacteriaceae</taxon>
        <taxon>Mucilaginibacter</taxon>
    </lineage>
</organism>
<gene>
    <name evidence="2" type="ORF">HDF22_002681</name>
</gene>
<dbReference type="Proteomes" id="UP000548326">
    <property type="component" value="Unassembled WGS sequence"/>
</dbReference>
<dbReference type="EMBL" id="JACHCA010000006">
    <property type="protein sequence ID" value="MBB6128560.1"/>
    <property type="molecule type" value="Genomic_DNA"/>
</dbReference>
<name>A0A841JCN0_9SPHI</name>
<reference evidence="2 3" key="1">
    <citation type="submission" date="2020-08" db="EMBL/GenBank/DDBJ databases">
        <title>Genomic Encyclopedia of Type Strains, Phase IV (KMG-V): Genome sequencing to study the core and pangenomes of soil and plant-associated prokaryotes.</title>
        <authorList>
            <person name="Whitman W."/>
        </authorList>
    </citation>
    <scope>NUCLEOTIDE SEQUENCE [LARGE SCALE GENOMIC DNA]</scope>
    <source>
        <strain evidence="2 3">MP601</strain>
    </source>
</reference>